<dbReference type="OrthoDB" id="277888at2759"/>
<sequence>MMISKLDEHYNGDMSVSAQLKRIQETKKLKAQQKSEKRRAMKKAWQEREENAQLIVTSVW</sequence>
<protein>
    <submittedName>
        <fullName evidence="1">Uncharacterized protein</fullName>
    </submittedName>
</protein>
<dbReference type="Proteomes" id="UP000324222">
    <property type="component" value="Unassembled WGS sequence"/>
</dbReference>
<comment type="caution">
    <text evidence="1">The sequence shown here is derived from an EMBL/GenBank/DDBJ whole genome shotgun (WGS) entry which is preliminary data.</text>
</comment>
<dbReference type="EMBL" id="VSRR010035069">
    <property type="protein sequence ID" value="MPC72621.1"/>
    <property type="molecule type" value="Genomic_DNA"/>
</dbReference>
<dbReference type="AlphaFoldDB" id="A0A5B7HIH6"/>
<evidence type="ECO:0000313" key="1">
    <source>
        <dbReference type="EMBL" id="MPC72621.1"/>
    </source>
</evidence>
<name>A0A5B7HIH6_PORTR</name>
<organism evidence="1 2">
    <name type="scientific">Portunus trituberculatus</name>
    <name type="common">Swimming crab</name>
    <name type="synonym">Neptunus trituberculatus</name>
    <dbReference type="NCBI Taxonomy" id="210409"/>
    <lineage>
        <taxon>Eukaryota</taxon>
        <taxon>Metazoa</taxon>
        <taxon>Ecdysozoa</taxon>
        <taxon>Arthropoda</taxon>
        <taxon>Crustacea</taxon>
        <taxon>Multicrustacea</taxon>
        <taxon>Malacostraca</taxon>
        <taxon>Eumalacostraca</taxon>
        <taxon>Eucarida</taxon>
        <taxon>Decapoda</taxon>
        <taxon>Pleocyemata</taxon>
        <taxon>Brachyura</taxon>
        <taxon>Eubrachyura</taxon>
        <taxon>Portunoidea</taxon>
        <taxon>Portunidae</taxon>
        <taxon>Portuninae</taxon>
        <taxon>Portunus</taxon>
    </lineage>
</organism>
<proteinExistence type="predicted"/>
<evidence type="ECO:0000313" key="2">
    <source>
        <dbReference type="Proteomes" id="UP000324222"/>
    </source>
</evidence>
<gene>
    <name evidence="1" type="ORF">E2C01_066933</name>
</gene>
<keyword evidence="2" id="KW-1185">Reference proteome</keyword>
<reference evidence="1 2" key="1">
    <citation type="submission" date="2019-05" db="EMBL/GenBank/DDBJ databases">
        <title>Another draft genome of Portunus trituberculatus and its Hox gene families provides insights of decapod evolution.</title>
        <authorList>
            <person name="Jeong J.-H."/>
            <person name="Song I."/>
            <person name="Kim S."/>
            <person name="Choi T."/>
            <person name="Kim D."/>
            <person name="Ryu S."/>
            <person name="Kim W."/>
        </authorList>
    </citation>
    <scope>NUCLEOTIDE SEQUENCE [LARGE SCALE GENOMIC DNA]</scope>
    <source>
        <tissue evidence="1">Muscle</tissue>
    </source>
</reference>
<accession>A0A5B7HIH6</accession>